<keyword evidence="5" id="KW-1133">Transmembrane helix</keyword>
<feature type="transmembrane region" description="Helical" evidence="5">
    <location>
        <begin position="167"/>
        <end position="186"/>
    </location>
</feature>
<dbReference type="Pfam" id="PF00175">
    <property type="entry name" value="NAD_binding_1"/>
    <property type="match status" value="1"/>
</dbReference>
<dbReference type="SUPFAM" id="SSF52343">
    <property type="entry name" value="Ferredoxin reductase-like, C-terminal NADP-linked domain"/>
    <property type="match status" value="1"/>
</dbReference>
<evidence type="ECO:0000256" key="5">
    <source>
        <dbReference type="SAM" id="Phobius"/>
    </source>
</evidence>
<dbReference type="InterPro" id="IPR001433">
    <property type="entry name" value="OxRdtase_FAD/NAD-bd"/>
</dbReference>
<dbReference type="Gene3D" id="3.40.50.80">
    <property type="entry name" value="Nucleotide-binding domain of ferredoxin-NADP reductase (FNR) module"/>
    <property type="match status" value="1"/>
</dbReference>
<organism evidence="8 9">
    <name type="scientific">Glaciimonas immobilis</name>
    <dbReference type="NCBI Taxonomy" id="728004"/>
    <lineage>
        <taxon>Bacteria</taxon>
        <taxon>Pseudomonadati</taxon>
        <taxon>Pseudomonadota</taxon>
        <taxon>Betaproteobacteria</taxon>
        <taxon>Burkholderiales</taxon>
        <taxon>Oxalobacteraceae</taxon>
        <taxon>Glaciimonas</taxon>
    </lineage>
</organism>
<dbReference type="Pfam" id="PF00258">
    <property type="entry name" value="Flavodoxin_1"/>
    <property type="match status" value="1"/>
</dbReference>
<dbReference type="InterPro" id="IPR001094">
    <property type="entry name" value="Flavdoxin-like"/>
</dbReference>
<evidence type="ECO:0000313" key="9">
    <source>
        <dbReference type="Proteomes" id="UP000571084"/>
    </source>
</evidence>
<dbReference type="EC" id="1.8.1.2" evidence="8"/>
<evidence type="ECO:0000259" key="6">
    <source>
        <dbReference type="PROSITE" id="PS50902"/>
    </source>
</evidence>
<feature type="compositionally biased region" description="Basic and acidic residues" evidence="4">
    <location>
        <begin position="251"/>
        <end position="261"/>
    </location>
</feature>
<dbReference type="SUPFAM" id="SSF52218">
    <property type="entry name" value="Flavoproteins"/>
    <property type="match status" value="1"/>
</dbReference>
<keyword evidence="9" id="KW-1185">Reference proteome</keyword>
<dbReference type="Gene3D" id="3.40.50.360">
    <property type="match status" value="1"/>
</dbReference>
<dbReference type="PANTHER" id="PTHR34219:SF3">
    <property type="entry name" value="BLL7967 PROTEIN"/>
    <property type="match status" value="1"/>
</dbReference>
<keyword evidence="5" id="KW-0472">Membrane</keyword>
<dbReference type="GO" id="GO:0004783">
    <property type="term" value="F:sulfite reductase (NADPH) activity"/>
    <property type="evidence" value="ECO:0007669"/>
    <property type="project" value="UniProtKB-EC"/>
</dbReference>
<dbReference type="EMBL" id="JACHHQ010000003">
    <property type="protein sequence ID" value="MBB5199966.1"/>
    <property type="molecule type" value="Genomic_DNA"/>
</dbReference>
<keyword evidence="2" id="KW-0288">FMN</keyword>
<dbReference type="GO" id="GO:0010181">
    <property type="term" value="F:FMN binding"/>
    <property type="evidence" value="ECO:0007669"/>
    <property type="project" value="InterPro"/>
</dbReference>
<feature type="transmembrane region" description="Helical" evidence="5">
    <location>
        <begin position="192"/>
        <end position="212"/>
    </location>
</feature>
<evidence type="ECO:0000256" key="4">
    <source>
        <dbReference type="SAM" id="MobiDB-lite"/>
    </source>
</evidence>
<accession>A0A840RSN1</accession>
<dbReference type="InterPro" id="IPR001709">
    <property type="entry name" value="Flavoprot_Pyr_Nucl_cyt_Rdtase"/>
</dbReference>
<keyword evidence="5" id="KW-0812">Transmembrane</keyword>
<dbReference type="InterPro" id="IPR029039">
    <property type="entry name" value="Flavoprotein-like_sf"/>
</dbReference>
<dbReference type="AlphaFoldDB" id="A0A840RSN1"/>
<dbReference type="PROSITE" id="PS51384">
    <property type="entry name" value="FAD_FR"/>
    <property type="match status" value="1"/>
</dbReference>
<gene>
    <name evidence="8" type="ORF">HNR39_001798</name>
</gene>
<dbReference type="InterPro" id="IPR017927">
    <property type="entry name" value="FAD-bd_FR_type"/>
</dbReference>
<keyword evidence="3" id="KW-0249">Electron transport</keyword>
<dbReference type="Proteomes" id="UP000571084">
    <property type="component" value="Unassembled WGS sequence"/>
</dbReference>
<keyword evidence="1" id="KW-0285">Flavoprotein</keyword>
<dbReference type="PRINTS" id="PR00371">
    <property type="entry name" value="FPNCR"/>
</dbReference>
<keyword evidence="8" id="KW-0560">Oxidoreductase</keyword>
<dbReference type="SUPFAM" id="SSF63380">
    <property type="entry name" value="Riboflavin synthase domain-like"/>
    <property type="match status" value="1"/>
</dbReference>
<name>A0A840RSN1_9BURK</name>
<dbReference type="CDD" id="cd06200">
    <property type="entry name" value="SiR_like1"/>
    <property type="match status" value="1"/>
</dbReference>
<feature type="domain" description="FAD-binding FR-type" evidence="7">
    <location>
        <begin position="580"/>
        <end position="748"/>
    </location>
</feature>
<dbReference type="Pfam" id="PF03929">
    <property type="entry name" value="PepSY_TM"/>
    <property type="match status" value="1"/>
</dbReference>
<dbReference type="PANTHER" id="PTHR34219">
    <property type="entry name" value="IRON-REGULATED INNER MEMBRANE PROTEIN-RELATED"/>
    <property type="match status" value="1"/>
</dbReference>
<evidence type="ECO:0000256" key="2">
    <source>
        <dbReference type="ARBA" id="ARBA00022643"/>
    </source>
</evidence>
<proteinExistence type="predicted"/>
<sequence>MFKNILFQIHWFIGITVGTLLMLIGLSGAILSFREELLDVVNPGVMTLALTPNPLLTPDELLGSIQSLQPVHKVAQVTVFADPHRPARVNFAPAPGAKRGEMRYVNPTTGALLPPLQGDEFFEFVERFHRYFLLPRDIGRVLAGCAALGLIFLALSGLYLRWPRRPLAWGNWTTINFALTGRSFLWNLHSVFGTWVLVLYLVLSLTGLYWAFDWFKDGANKLADETSGARQMQPKQGDVPPKSRIASGDKSALRPKQETKNASDIPPAEAGHLTIAWQVFLRESAKTAGYSTARLRVPDQVGKPVEITYLDANPAHERARNQMKVNGLTGSVMQVERYADKSMGGRLINSVYPLHMGTYFGLTGRILMTLTSLGLPLFGITGWMLYLDRRRKKHLVRLGRAALADDAIPAVRTSVTTNTLLVAFASQTGFAESVALRSGAALQAGGMSVTIQSLSTLDPERLRHFHRVLLIVSSFGEGEPPDSARRFARQLTKQVGQFLPHLQYAILALGDSSYPQYCGFGHTLQHWFQNQGAQAFFPMIEVDNGDAAALSRWQDALGKLTGTAVTLAAIANAPDGPLAMDYQRWRLNARKQCNPGSQGDPIFHLEFAPPDQSHKHWVSGALVEVLPRHSVERINYFLRRSGLNNSVPVNYEGKQYAIGELLASSNLPNINKDRLPITAQELADQLRPLGTRRYSVGSIPEDRNVHLLVRQVSHDDGLGLASGWLTEHIPLDDEVEMRLLPNPSFELISTDTPCIFIGNGSGIAGLRSHLRARALKDQRKNWLLFGERNQAHDFFYEEEIQQWLVSGILSDADFAFSRDQPEKIYVQDRLRQAADKLRVWIHRGAIVYVCGSLDGMAAGIDSALTDILGEAGLDDLIAAGRYRRDVY</sequence>
<dbReference type="InterPro" id="IPR008254">
    <property type="entry name" value="Flavodoxin/NO_synth"/>
</dbReference>
<dbReference type="InterPro" id="IPR017938">
    <property type="entry name" value="Riboflavin_synthase-like_b-brl"/>
</dbReference>
<evidence type="ECO:0000256" key="3">
    <source>
        <dbReference type="ARBA" id="ARBA00022982"/>
    </source>
</evidence>
<dbReference type="InterPro" id="IPR005625">
    <property type="entry name" value="PepSY-ass_TM"/>
</dbReference>
<feature type="transmembrane region" description="Helical" evidence="5">
    <location>
        <begin position="138"/>
        <end position="160"/>
    </location>
</feature>
<protein>
    <submittedName>
        <fullName evidence="8">Sulfite reductase (NADPH) flavoprotein alpha-component</fullName>
        <ecNumber evidence="8">1.8.1.2</ecNumber>
    </submittedName>
</protein>
<dbReference type="PROSITE" id="PS50902">
    <property type="entry name" value="FLAVODOXIN_LIKE"/>
    <property type="match status" value="1"/>
</dbReference>
<dbReference type="InterPro" id="IPR039261">
    <property type="entry name" value="FNR_nucleotide-bd"/>
</dbReference>
<evidence type="ECO:0000256" key="1">
    <source>
        <dbReference type="ARBA" id="ARBA00022630"/>
    </source>
</evidence>
<feature type="region of interest" description="Disordered" evidence="4">
    <location>
        <begin position="225"/>
        <end position="266"/>
    </location>
</feature>
<dbReference type="PRINTS" id="PR00369">
    <property type="entry name" value="FLAVODOXIN"/>
</dbReference>
<feature type="transmembrane region" description="Helical" evidence="5">
    <location>
        <begin position="366"/>
        <end position="387"/>
    </location>
</feature>
<feature type="transmembrane region" description="Helical" evidence="5">
    <location>
        <begin position="12"/>
        <end position="33"/>
    </location>
</feature>
<evidence type="ECO:0000313" key="8">
    <source>
        <dbReference type="EMBL" id="MBB5199966.1"/>
    </source>
</evidence>
<comment type="caution">
    <text evidence="8">The sequence shown here is derived from an EMBL/GenBank/DDBJ whole genome shotgun (WGS) entry which is preliminary data.</text>
</comment>
<reference evidence="8 9" key="1">
    <citation type="submission" date="2020-08" db="EMBL/GenBank/DDBJ databases">
        <title>Genomic Encyclopedia of Type Strains, Phase IV (KMG-IV): sequencing the most valuable type-strain genomes for metagenomic binning, comparative biology and taxonomic classification.</title>
        <authorList>
            <person name="Goeker M."/>
        </authorList>
    </citation>
    <scope>NUCLEOTIDE SEQUENCE [LARGE SCALE GENOMIC DNA]</scope>
    <source>
        <strain evidence="8 9">DSM 23240</strain>
    </source>
</reference>
<keyword evidence="3" id="KW-0813">Transport</keyword>
<dbReference type="RefSeq" id="WP_168056309.1">
    <property type="nucleotide sequence ID" value="NZ_JAAOZT010000009.1"/>
</dbReference>
<evidence type="ECO:0000259" key="7">
    <source>
        <dbReference type="PROSITE" id="PS51384"/>
    </source>
</evidence>
<feature type="domain" description="Flavodoxin-like" evidence="6">
    <location>
        <begin position="420"/>
        <end position="558"/>
    </location>
</feature>